<sequence length="426" mass="48989">MRILTKTSLYYLLVSFVVFLMGGIAYYTIMQGEIYDEVDDQLFTDKENILAFIRRTNELPHVTSGVTETIVVKEVTNNNPVLEALTDTLIYSSYDEEYIPYRRLTFTTYQKGKAYQYTIMKSVMDFDDLFESTVFAMGWTFLMLLVGLGAVNYSINKYTWRNFYDTLDKIKRYSLSQYGPLQLKPSETTEFQELNTVLQNMTNKIHSDYLNLKEFTENVSHEIQTPLAIVNSKLELFMQSGNLTSTEAKLLEDMHNSVSRLARLNKSLILLTRIENREFKENEDIPMHELLAEQTEQLQEIIEMHGLTVAQTIDQPVQVHMNRGLAEVLVSNLLINAIQHNQPDGVITITLDQEKLCLKNTGEELHEPGSNLFGRFVSGSKRSDSLGIGLALVSRICSVYNMRPNYSFVDGMHVLCIYFNQIPFKK</sequence>
<evidence type="ECO:0000256" key="5">
    <source>
        <dbReference type="ARBA" id="ARBA00022692"/>
    </source>
</evidence>
<dbReference type="PROSITE" id="PS50109">
    <property type="entry name" value="HIS_KIN"/>
    <property type="match status" value="1"/>
</dbReference>
<keyword evidence="3" id="KW-0597">Phosphoprotein</keyword>
<evidence type="ECO:0000256" key="2">
    <source>
        <dbReference type="ARBA" id="ARBA00012438"/>
    </source>
</evidence>
<keyword evidence="5 8" id="KW-0812">Transmembrane</keyword>
<evidence type="ECO:0000313" key="10">
    <source>
        <dbReference type="EMBL" id="MBW3364798.1"/>
    </source>
</evidence>
<comment type="catalytic activity">
    <reaction evidence="1">
        <text>ATP + protein L-histidine = ADP + protein N-phospho-L-histidine.</text>
        <dbReference type="EC" id="2.7.13.3"/>
    </reaction>
</comment>
<evidence type="ECO:0000256" key="6">
    <source>
        <dbReference type="ARBA" id="ARBA00022777"/>
    </source>
</evidence>
<proteinExistence type="predicted"/>
<dbReference type="SMART" id="SM00388">
    <property type="entry name" value="HisKA"/>
    <property type="match status" value="1"/>
</dbReference>
<name>A0ABS6X9W7_9BACT</name>
<comment type="caution">
    <text evidence="10">The sequence shown here is derived from an EMBL/GenBank/DDBJ whole genome shotgun (WGS) entry which is preliminary data.</text>
</comment>
<protein>
    <recommendedName>
        <fullName evidence="2">histidine kinase</fullName>
        <ecNumber evidence="2">2.7.13.3</ecNumber>
    </recommendedName>
</protein>
<evidence type="ECO:0000256" key="3">
    <source>
        <dbReference type="ARBA" id="ARBA00022553"/>
    </source>
</evidence>
<keyword evidence="11" id="KW-1185">Reference proteome</keyword>
<dbReference type="Pfam" id="PF02518">
    <property type="entry name" value="HATPase_c"/>
    <property type="match status" value="1"/>
</dbReference>
<dbReference type="Gene3D" id="3.30.565.10">
    <property type="entry name" value="Histidine kinase-like ATPase, C-terminal domain"/>
    <property type="match status" value="1"/>
</dbReference>
<evidence type="ECO:0000256" key="4">
    <source>
        <dbReference type="ARBA" id="ARBA00022679"/>
    </source>
</evidence>
<evidence type="ECO:0000256" key="1">
    <source>
        <dbReference type="ARBA" id="ARBA00000085"/>
    </source>
</evidence>
<dbReference type="InterPro" id="IPR003661">
    <property type="entry name" value="HisK_dim/P_dom"/>
</dbReference>
<dbReference type="PANTHER" id="PTHR45436">
    <property type="entry name" value="SENSOR HISTIDINE KINASE YKOH"/>
    <property type="match status" value="1"/>
</dbReference>
<keyword evidence="7 8" id="KW-1133">Transmembrane helix</keyword>
<dbReference type="InterPro" id="IPR003594">
    <property type="entry name" value="HATPase_dom"/>
</dbReference>
<keyword evidence="8" id="KW-0472">Membrane</keyword>
<dbReference type="InterPro" id="IPR050428">
    <property type="entry name" value="TCS_sensor_his_kinase"/>
</dbReference>
<dbReference type="InterPro" id="IPR036890">
    <property type="entry name" value="HATPase_C_sf"/>
</dbReference>
<dbReference type="EC" id="2.7.13.3" evidence="2"/>
<evidence type="ECO:0000313" key="11">
    <source>
        <dbReference type="Proteomes" id="UP000774935"/>
    </source>
</evidence>
<reference evidence="10 11" key="1">
    <citation type="submission" date="2021-07" db="EMBL/GenBank/DDBJ databases">
        <authorList>
            <person name="Kim M.K."/>
        </authorList>
    </citation>
    <scope>NUCLEOTIDE SEQUENCE [LARGE SCALE GENOMIC DNA]</scope>
    <source>
        <strain evidence="10 11">HLY7-15</strain>
    </source>
</reference>
<feature type="domain" description="Histidine kinase" evidence="9">
    <location>
        <begin position="218"/>
        <end position="411"/>
    </location>
</feature>
<dbReference type="PANTHER" id="PTHR45436:SF5">
    <property type="entry name" value="SENSOR HISTIDINE KINASE TRCS"/>
    <property type="match status" value="1"/>
</dbReference>
<dbReference type="InterPro" id="IPR005467">
    <property type="entry name" value="His_kinase_dom"/>
</dbReference>
<keyword evidence="4" id="KW-0808">Transferase</keyword>
<gene>
    <name evidence="10" type="ORF">KYK27_07080</name>
</gene>
<dbReference type="EMBL" id="JAHWXQ010000002">
    <property type="protein sequence ID" value="MBW3364798.1"/>
    <property type="molecule type" value="Genomic_DNA"/>
</dbReference>
<evidence type="ECO:0000256" key="7">
    <source>
        <dbReference type="ARBA" id="ARBA00022989"/>
    </source>
</evidence>
<dbReference type="Proteomes" id="UP000774935">
    <property type="component" value="Unassembled WGS sequence"/>
</dbReference>
<dbReference type="GO" id="GO:0016301">
    <property type="term" value="F:kinase activity"/>
    <property type="evidence" value="ECO:0007669"/>
    <property type="project" value="UniProtKB-KW"/>
</dbReference>
<organism evidence="10 11">
    <name type="scientific">Pontibacter populi</name>
    <dbReference type="NCBI Taxonomy" id="890055"/>
    <lineage>
        <taxon>Bacteria</taxon>
        <taxon>Pseudomonadati</taxon>
        <taxon>Bacteroidota</taxon>
        <taxon>Cytophagia</taxon>
        <taxon>Cytophagales</taxon>
        <taxon>Hymenobacteraceae</taxon>
        <taxon>Pontibacter</taxon>
    </lineage>
</organism>
<dbReference type="InterPro" id="IPR036097">
    <property type="entry name" value="HisK_dim/P_sf"/>
</dbReference>
<feature type="transmembrane region" description="Helical" evidence="8">
    <location>
        <begin position="134"/>
        <end position="155"/>
    </location>
</feature>
<dbReference type="Pfam" id="PF00512">
    <property type="entry name" value="HisKA"/>
    <property type="match status" value="1"/>
</dbReference>
<dbReference type="SUPFAM" id="SSF55874">
    <property type="entry name" value="ATPase domain of HSP90 chaperone/DNA topoisomerase II/histidine kinase"/>
    <property type="match status" value="1"/>
</dbReference>
<dbReference type="CDD" id="cd00082">
    <property type="entry name" value="HisKA"/>
    <property type="match status" value="1"/>
</dbReference>
<evidence type="ECO:0000256" key="8">
    <source>
        <dbReference type="SAM" id="Phobius"/>
    </source>
</evidence>
<evidence type="ECO:0000259" key="9">
    <source>
        <dbReference type="PROSITE" id="PS50109"/>
    </source>
</evidence>
<feature type="transmembrane region" description="Helical" evidence="8">
    <location>
        <begin position="9"/>
        <end position="29"/>
    </location>
</feature>
<keyword evidence="6 10" id="KW-0418">Kinase</keyword>
<dbReference type="SUPFAM" id="SSF47384">
    <property type="entry name" value="Homodimeric domain of signal transducing histidine kinase"/>
    <property type="match status" value="1"/>
</dbReference>
<accession>A0ABS6X9W7</accession>
<dbReference type="Gene3D" id="1.10.287.130">
    <property type="match status" value="1"/>
</dbReference>
<dbReference type="RefSeq" id="WP_199109350.1">
    <property type="nucleotide sequence ID" value="NZ_JAHWXQ010000002.1"/>
</dbReference>